<reference evidence="3" key="1">
    <citation type="submission" date="2017-03" db="EMBL/GenBank/DDBJ databases">
        <title>Phytopthora megakarya and P. palmivora, two closely related causual agents of cacao black pod achieved similar genome size and gene model numbers by different mechanisms.</title>
        <authorList>
            <person name="Ali S."/>
            <person name="Shao J."/>
            <person name="Larry D.J."/>
            <person name="Kronmiller B."/>
            <person name="Shen D."/>
            <person name="Strem M.D."/>
            <person name="Melnick R.L."/>
            <person name="Guiltinan M.J."/>
            <person name="Tyler B.M."/>
            <person name="Meinhardt L.W."/>
            <person name="Bailey B.A."/>
        </authorList>
    </citation>
    <scope>NUCLEOTIDE SEQUENCE [LARGE SCALE GENOMIC DNA]</scope>
    <source>
        <strain evidence="3">zdho120</strain>
    </source>
</reference>
<dbReference type="Proteomes" id="UP000198211">
    <property type="component" value="Unassembled WGS sequence"/>
</dbReference>
<dbReference type="EMBL" id="NBNE01002117">
    <property type="protein sequence ID" value="OWZ11470.1"/>
    <property type="molecule type" value="Genomic_DNA"/>
</dbReference>
<evidence type="ECO:0000313" key="2">
    <source>
        <dbReference type="EMBL" id="OWZ11470.1"/>
    </source>
</evidence>
<dbReference type="InterPro" id="IPR052562">
    <property type="entry name" value="Ketohexokinase-related"/>
</dbReference>
<dbReference type="PANTHER" id="PTHR42774">
    <property type="entry name" value="PHOSPHOTRANSFERASE SYSTEM TRANSPORT PROTEIN"/>
    <property type="match status" value="1"/>
</dbReference>
<organism evidence="2 3">
    <name type="scientific">Phytophthora megakarya</name>
    <dbReference type="NCBI Taxonomy" id="4795"/>
    <lineage>
        <taxon>Eukaryota</taxon>
        <taxon>Sar</taxon>
        <taxon>Stramenopiles</taxon>
        <taxon>Oomycota</taxon>
        <taxon>Peronosporomycetes</taxon>
        <taxon>Peronosporales</taxon>
        <taxon>Peronosporaceae</taxon>
        <taxon>Phytophthora</taxon>
    </lineage>
</organism>
<dbReference type="SUPFAM" id="SSF53613">
    <property type="entry name" value="Ribokinase-like"/>
    <property type="match status" value="1"/>
</dbReference>
<evidence type="ECO:0000313" key="3">
    <source>
        <dbReference type="Proteomes" id="UP000198211"/>
    </source>
</evidence>
<evidence type="ECO:0000259" key="1">
    <source>
        <dbReference type="Pfam" id="PF00294"/>
    </source>
</evidence>
<keyword evidence="3" id="KW-1185">Reference proteome</keyword>
<accession>A0A225W3N7</accession>
<dbReference type="InterPro" id="IPR029056">
    <property type="entry name" value="Ribokinase-like"/>
</dbReference>
<protein>
    <recommendedName>
        <fullName evidence="1">Carbohydrate kinase PfkB domain-containing protein</fullName>
    </recommendedName>
</protein>
<sequence>MTEVIGVGIATIDVIHEVAAYPEDPVVVDAEVSRRKCGERTGCLGGRCRWLGMSTDPTKDSEAAFIHEDLSHFGVDCSLASVKEGSMPISHILSSRETGSRTIVHSRNLAELSYKAFVKQLAQYHEATQNDTNKPVWVHFEGRNVVATEQMMLHVRTKMTTAKISVEIEALRNGWDSVVKLIAQADYVFLSKEYIREKLGFPNAQQFFEAVEAKKWGSDLTNCAIAFICPWGDEGVYYLDVLGSTEHHVPATRLDKAVETIGAGDAFIGASLAGFSRGIEPMQVVLKTACEVASGKCLKQGFELVTDDLSKWKQILQGETRFAGTNAA</sequence>
<comment type="caution">
    <text evidence="2">The sequence shown here is derived from an EMBL/GenBank/DDBJ whole genome shotgun (WGS) entry which is preliminary data.</text>
</comment>
<dbReference type="STRING" id="4795.A0A225W3N7"/>
<dbReference type="PANTHER" id="PTHR42774:SF3">
    <property type="entry name" value="KETOHEXOKINASE"/>
    <property type="match status" value="1"/>
</dbReference>
<dbReference type="Gene3D" id="3.40.1190.20">
    <property type="match status" value="1"/>
</dbReference>
<dbReference type="OrthoDB" id="204058at2759"/>
<proteinExistence type="predicted"/>
<gene>
    <name evidence="2" type="ORF">PHMEG_00015507</name>
</gene>
<dbReference type="AlphaFoldDB" id="A0A225W3N7"/>
<name>A0A225W3N7_9STRA</name>
<feature type="domain" description="Carbohydrate kinase PfkB" evidence="1">
    <location>
        <begin position="59"/>
        <end position="301"/>
    </location>
</feature>
<dbReference type="Pfam" id="PF00294">
    <property type="entry name" value="PfkB"/>
    <property type="match status" value="1"/>
</dbReference>
<dbReference type="InterPro" id="IPR011611">
    <property type="entry name" value="PfkB_dom"/>
</dbReference>